<dbReference type="EC" id="6.2.1.3" evidence="4"/>
<evidence type="ECO:0000259" key="2">
    <source>
        <dbReference type="Pfam" id="PF00501"/>
    </source>
</evidence>
<feature type="domain" description="AMP-dependent synthetase/ligase" evidence="2">
    <location>
        <begin position="31"/>
        <end position="418"/>
    </location>
</feature>
<keyword evidence="4" id="KW-0436">Ligase</keyword>
<dbReference type="InterPro" id="IPR050237">
    <property type="entry name" value="ATP-dep_AMP-bd_enzyme"/>
</dbReference>
<dbReference type="InterPro" id="IPR042099">
    <property type="entry name" value="ANL_N_sf"/>
</dbReference>
<keyword evidence="5" id="KW-1185">Reference proteome</keyword>
<dbReference type="EMBL" id="JACHOV010000005">
    <property type="protein sequence ID" value="MBB4641311.1"/>
    <property type="molecule type" value="Genomic_DNA"/>
</dbReference>
<proteinExistence type="predicted"/>
<reference evidence="4 5" key="1">
    <citation type="submission" date="2020-08" db="EMBL/GenBank/DDBJ databases">
        <title>Genomic Encyclopedia of Type Strains, Phase IV (KMG-IV): sequencing the most valuable type-strain genomes for metagenomic binning, comparative biology and taxonomic classification.</title>
        <authorList>
            <person name="Goeker M."/>
        </authorList>
    </citation>
    <scope>NUCLEOTIDE SEQUENCE [LARGE SCALE GENOMIC DNA]</scope>
    <source>
        <strain evidence="4 5">DSM 7465</strain>
    </source>
</reference>
<dbReference type="InterPro" id="IPR025110">
    <property type="entry name" value="AMP-bd_C"/>
</dbReference>
<dbReference type="Pfam" id="PF00501">
    <property type="entry name" value="AMP-binding"/>
    <property type="match status" value="1"/>
</dbReference>
<dbReference type="Proteomes" id="UP000575068">
    <property type="component" value="Unassembled WGS sequence"/>
</dbReference>
<dbReference type="InterPro" id="IPR020845">
    <property type="entry name" value="AMP-binding_CS"/>
</dbReference>
<evidence type="ECO:0000259" key="3">
    <source>
        <dbReference type="Pfam" id="PF13193"/>
    </source>
</evidence>
<dbReference type="InterPro" id="IPR045851">
    <property type="entry name" value="AMP-bd_C_sf"/>
</dbReference>
<evidence type="ECO:0000313" key="5">
    <source>
        <dbReference type="Proteomes" id="UP000575068"/>
    </source>
</evidence>
<dbReference type="AlphaFoldDB" id="A0A840HUE1"/>
<name>A0A840HUE1_9SPHN</name>
<dbReference type="PROSITE" id="PS00455">
    <property type="entry name" value="AMP_BINDING"/>
    <property type="match status" value="1"/>
</dbReference>
<dbReference type="Gene3D" id="3.40.50.12780">
    <property type="entry name" value="N-terminal domain of ligase-like"/>
    <property type="match status" value="1"/>
</dbReference>
<protein>
    <submittedName>
        <fullName evidence="4">Long-chain acyl-CoA synthetase</fullName>
        <ecNumber evidence="4">6.2.1.3</ecNumber>
    </submittedName>
</protein>
<dbReference type="RefSeq" id="WP_184475115.1">
    <property type="nucleotide sequence ID" value="NZ_JACHOV010000005.1"/>
</dbReference>
<dbReference type="SUPFAM" id="SSF56801">
    <property type="entry name" value="Acetyl-CoA synthetase-like"/>
    <property type="match status" value="1"/>
</dbReference>
<evidence type="ECO:0000256" key="1">
    <source>
        <dbReference type="SAM" id="MobiDB-lite"/>
    </source>
</evidence>
<sequence>MADEKIVWTEKYNHPIAWDQHFKSLSLPAMFFDTAARKPDAILIDFMGRKFSYAECRDGVKRVAHGLQAMGVKRGDRVGLFLPNVPHYVAAYYGALTIGATVVNFSPLYSAEELEHQVEDSGTKILFTLSASALLPTALEVLENSSLEQLVVGSVAGALPTAKSILYRMFRRNEMVPRPRHPRVTPFSSLIHNDGSHVPAEIDPERDLALLQYTGGTTGRPKGAMLSHQNLSANARQVNMLDPANALEDRILAALPFFHVFANTVTLNRTVYTGGEIIMLPRFDAGQMLAAISRTRPTSVPGVPTMFQALLDHPAIEETDFSSVRYCISGGAPLRMELKDRFEEATGSVLVEGYGLTESSGVVSSNPYGGLNKPGTIGQPLPATVVKLVDKDDPTRPPPLGEPGEIVFAGPQVMRGYWQRPDADAEVFLGTFLRTGDVGQIDEEGYIRIVDRLKDMIAVGGFKVFPSEIEKMLYRHPTVKEALVIGIPDSYRGESPKAFVTLTDGSDIDGETLKAWLNPQLGKHERVVAVEIRESLPKTMVGKLSRKELVAEERAKAASVAASPHQSRSGGVNADGHGMRKV</sequence>
<evidence type="ECO:0000313" key="4">
    <source>
        <dbReference type="EMBL" id="MBB4641311.1"/>
    </source>
</evidence>
<feature type="domain" description="AMP-binding enzyme C-terminal" evidence="3">
    <location>
        <begin position="468"/>
        <end position="543"/>
    </location>
</feature>
<feature type="region of interest" description="Disordered" evidence="1">
    <location>
        <begin position="557"/>
        <end position="582"/>
    </location>
</feature>
<dbReference type="Pfam" id="PF13193">
    <property type="entry name" value="AMP-binding_C"/>
    <property type="match status" value="1"/>
</dbReference>
<accession>A0A840HUE1</accession>
<comment type="caution">
    <text evidence="4">The sequence shown here is derived from an EMBL/GenBank/DDBJ whole genome shotgun (WGS) entry which is preliminary data.</text>
</comment>
<gene>
    <name evidence="4" type="ORF">HNQ99_001616</name>
</gene>
<dbReference type="PANTHER" id="PTHR43767">
    <property type="entry name" value="LONG-CHAIN-FATTY-ACID--COA LIGASE"/>
    <property type="match status" value="1"/>
</dbReference>
<dbReference type="Gene3D" id="3.30.300.30">
    <property type="match status" value="1"/>
</dbReference>
<organism evidence="4 5">
    <name type="scientific">Rhizorhapis suberifaciens</name>
    <name type="common">corky root of lettuce</name>
    <dbReference type="NCBI Taxonomy" id="13656"/>
    <lineage>
        <taxon>Bacteria</taxon>
        <taxon>Pseudomonadati</taxon>
        <taxon>Pseudomonadota</taxon>
        <taxon>Alphaproteobacteria</taxon>
        <taxon>Sphingomonadales</taxon>
        <taxon>Sphingomonadaceae</taxon>
        <taxon>Rhizorhapis</taxon>
    </lineage>
</organism>
<dbReference type="CDD" id="cd05936">
    <property type="entry name" value="FC-FACS_FadD_like"/>
    <property type="match status" value="1"/>
</dbReference>
<dbReference type="PANTHER" id="PTHR43767:SF12">
    <property type="entry name" value="AMP-DEPENDENT SYNTHETASE AND LIGASE"/>
    <property type="match status" value="1"/>
</dbReference>
<dbReference type="GO" id="GO:0004467">
    <property type="term" value="F:long-chain fatty acid-CoA ligase activity"/>
    <property type="evidence" value="ECO:0007669"/>
    <property type="project" value="UniProtKB-EC"/>
</dbReference>
<dbReference type="InterPro" id="IPR000873">
    <property type="entry name" value="AMP-dep_synth/lig_dom"/>
</dbReference>